<protein>
    <submittedName>
        <fullName evidence="4">Ankyrin repeat</fullName>
    </submittedName>
</protein>
<feature type="repeat" description="ANK" evidence="3">
    <location>
        <begin position="127"/>
        <end position="159"/>
    </location>
</feature>
<keyword evidence="5" id="KW-1185">Reference proteome</keyword>
<proteinExistence type="predicted"/>
<evidence type="ECO:0000313" key="5">
    <source>
        <dbReference type="Proteomes" id="UP000198305"/>
    </source>
</evidence>
<organism evidence="4 5">
    <name type="scientific">Methylobacillus rhizosphaerae</name>
    <dbReference type="NCBI Taxonomy" id="551994"/>
    <lineage>
        <taxon>Bacteria</taxon>
        <taxon>Pseudomonadati</taxon>
        <taxon>Pseudomonadota</taxon>
        <taxon>Betaproteobacteria</taxon>
        <taxon>Nitrosomonadales</taxon>
        <taxon>Methylophilaceae</taxon>
        <taxon>Methylobacillus</taxon>
    </lineage>
</organism>
<evidence type="ECO:0000313" key="4">
    <source>
        <dbReference type="EMBL" id="SNR93254.1"/>
    </source>
</evidence>
<evidence type="ECO:0000256" key="1">
    <source>
        <dbReference type="ARBA" id="ARBA00022737"/>
    </source>
</evidence>
<keyword evidence="1" id="KW-0677">Repeat</keyword>
<dbReference type="Pfam" id="PF00023">
    <property type="entry name" value="Ank"/>
    <property type="match status" value="1"/>
</dbReference>
<feature type="repeat" description="ANK" evidence="3">
    <location>
        <begin position="61"/>
        <end position="93"/>
    </location>
</feature>
<sequence>MLILSLLSCAGNLPLAGRSIQEAFNHDEGVVKLLKAVDRHDTKEAKRLVDSGVNVNTLGKDGATPLIWMLVRKNLPAMKLLLELGADPNQYEPNGVGTPVWLSAAGGRKEALQLLLDHGGDPNLAYGTNSPLMMAINNLHMDCAELLLQRGADINYSNGPLSAFSAAVFNVQFDYALWVLNHGYTHDLAMAKKMALAKSPRAGQEELKVKALEIIDRLMRNQ</sequence>
<dbReference type="Gene3D" id="1.25.40.20">
    <property type="entry name" value="Ankyrin repeat-containing domain"/>
    <property type="match status" value="1"/>
</dbReference>
<evidence type="ECO:0000256" key="2">
    <source>
        <dbReference type="ARBA" id="ARBA00023043"/>
    </source>
</evidence>
<dbReference type="AlphaFoldDB" id="A0A239ADZ2"/>
<dbReference type="InterPro" id="IPR036770">
    <property type="entry name" value="Ankyrin_rpt-contain_sf"/>
</dbReference>
<dbReference type="Proteomes" id="UP000198305">
    <property type="component" value="Unassembled WGS sequence"/>
</dbReference>
<accession>A0A239ADZ2</accession>
<dbReference type="SMART" id="SM00248">
    <property type="entry name" value="ANK"/>
    <property type="match status" value="3"/>
</dbReference>
<dbReference type="Pfam" id="PF12796">
    <property type="entry name" value="Ank_2"/>
    <property type="match status" value="1"/>
</dbReference>
<dbReference type="InterPro" id="IPR002110">
    <property type="entry name" value="Ankyrin_rpt"/>
</dbReference>
<dbReference type="EMBL" id="FZOA01000007">
    <property type="protein sequence ID" value="SNR93254.1"/>
    <property type="molecule type" value="Genomic_DNA"/>
</dbReference>
<reference evidence="5" key="1">
    <citation type="submission" date="2017-06" db="EMBL/GenBank/DDBJ databases">
        <authorList>
            <person name="Varghese N."/>
            <person name="Submissions S."/>
        </authorList>
    </citation>
    <scope>NUCLEOTIDE SEQUENCE [LARGE SCALE GENOMIC DNA]</scope>
    <source>
        <strain evidence="5">Ca-68</strain>
    </source>
</reference>
<dbReference type="PROSITE" id="PS50088">
    <property type="entry name" value="ANK_REPEAT"/>
    <property type="match status" value="2"/>
</dbReference>
<name>A0A239ADZ2_9PROT</name>
<evidence type="ECO:0000256" key="3">
    <source>
        <dbReference type="PROSITE-ProRule" id="PRU00023"/>
    </source>
</evidence>
<dbReference type="SUPFAM" id="SSF48403">
    <property type="entry name" value="Ankyrin repeat"/>
    <property type="match status" value="1"/>
</dbReference>
<dbReference type="PROSITE" id="PS50297">
    <property type="entry name" value="ANK_REP_REGION"/>
    <property type="match status" value="2"/>
</dbReference>
<dbReference type="PANTHER" id="PTHR24171:SF9">
    <property type="entry name" value="ANKYRIN REPEAT DOMAIN-CONTAINING PROTEIN 39"/>
    <property type="match status" value="1"/>
</dbReference>
<keyword evidence="2 3" id="KW-0040">ANK repeat</keyword>
<gene>
    <name evidence="4" type="ORF">SAMN05192560_1814</name>
</gene>
<dbReference type="PANTHER" id="PTHR24171">
    <property type="entry name" value="ANKYRIN REPEAT DOMAIN-CONTAINING PROTEIN 39-RELATED"/>
    <property type="match status" value="1"/>
</dbReference>